<feature type="region of interest" description="Disordered" evidence="1">
    <location>
        <begin position="1"/>
        <end position="42"/>
    </location>
</feature>
<evidence type="ECO:0000313" key="3">
    <source>
        <dbReference type="Proteomes" id="UP000184188"/>
    </source>
</evidence>
<name>A0A1L9S568_9EURO</name>
<feature type="compositionally biased region" description="Low complexity" evidence="1">
    <location>
        <begin position="31"/>
        <end position="42"/>
    </location>
</feature>
<dbReference type="GO" id="GO:0008168">
    <property type="term" value="F:methyltransferase activity"/>
    <property type="evidence" value="ECO:0007669"/>
    <property type="project" value="TreeGrafter"/>
</dbReference>
<dbReference type="PANTHER" id="PTHR43591:SF31">
    <property type="entry name" value="LAEA-LIKE, PUTATIVE (AFU_ORTHOLOGUE AFUA_8G01930)-RELATED"/>
    <property type="match status" value="1"/>
</dbReference>
<dbReference type="STRING" id="1073090.A0A1L9S568"/>
<dbReference type="RefSeq" id="XP_022576816.1">
    <property type="nucleotide sequence ID" value="XM_022726934.1"/>
</dbReference>
<evidence type="ECO:0000313" key="2">
    <source>
        <dbReference type="EMBL" id="OJJ42306.1"/>
    </source>
</evidence>
<dbReference type="Pfam" id="PF13489">
    <property type="entry name" value="Methyltransf_23"/>
    <property type="match status" value="1"/>
</dbReference>
<dbReference type="EMBL" id="KV878362">
    <property type="protein sequence ID" value="OJJ42306.1"/>
    <property type="molecule type" value="Genomic_DNA"/>
</dbReference>
<organism evidence="2 3">
    <name type="scientific">Penicilliopsis zonata CBS 506.65</name>
    <dbReference type="NCBI Taxonomy" id="1073090"/>
    <lineage>
        <taxon>Eukaryota</taxon>
        <taxon>Fungi</taxon>
        <taxon>Dikarya</taxon>
        <taxon>Ascomycota</taxon>
        <taxon>Pezizomycotina</taxon>
        <taxon>Eurotiomycetes</taxon>
        <taxon>Eurotiomycetidae</taxon>
        <taxon>Eurotiales</taxon>
        <taxon>Aspergillaceae</taxon>
        <taxon>Penicilliopsis</taxon>
    </lineage>
</organism>
<dbReference type="GeneID" id="34613398"/>
<protein>
    <recommendedName>
        <fullName evidence="4">Methyltransferase domain-containing protein</fullName>
    </recommendedName>
</protein>
<proteinExistence type="predicted"/>
<dbReference type="SUPFAM" id="SSF53335">
    <property type="entry name" value="S-adenosyl-L-methionine-dependent methyltransferases"/>
    <property type="match status" value="1"/>
</dbReference>
<dbReference type="InterPro" id="IPR029063">
    <property type="entry name" value="SAM-dependent_MTases_sf"/>
</dbReference>
<sequence>MVESTPEQSNTHSSPPAEADLSPAPSPTADSAVGSAGSESSYGASLLSEVKNYKYENGRRYHSYREGQYVLPNDEMEQDREDLLHHIRSLLFQGRLYHAPLKKDISAAFDIGTGTGIWAMDFADEFPSTKVIGTDLSPIQPVWIPPNIEFFVDDAESDWTFKKGSFDFVRACDLGGAIADWAKLLQQTYEHLKPGGWIELLDFAMDLHSENGSPEQQAPHAMEFFRHLKEASSKFNRPMDVAGNHINRLKTAGFIDVEERIYRFPDNPWPTDPILREAGRYNQEATSMGLDSYGTALFSRVLGWNQAEITVFLAAVRKEIQDVRFHLYVNAHVVWGRRPEATGL</sequence>
<dbReference type="OrthoDB" id="2013972at2759"/>
<reference evidence="3" key="1">
    <citation type="journal article" date="2017" name="Genome Biol.">
        <title>Comparative genomics reveals high biological diversity and specific adaptations in the industrially and medically important fungal genus Aspergillus.</title>
        <authorList>
            <person name="de Vries R.P."/>
            <person name="Riley R."/>
            <person name="Wiebenga A."/>
            <person name="Aguilar-Osorio G."/>
            <person name="Amillis S."/>
            <person name="Uchima C.A."/>
            <person name="Anderluh G."/>
            <person name="Asadollahi M."/>
            <person name="Askin M."/>
            <person name="Barry K."/>
            <person name="Battaglia E."/>
            <person name="Bayram O."/>
            <person name="Benocci T."/>
            <person name="Braus-Stromeyer S.A."/>
            <person name="Caldana C."/>
            <person name="Canovas D."/>
            <person name="Cerqueira G.C."/>
            <person name="Chen F."/>
            <person name="Chen W."/>
            <person name="Choi C."/>
            <person name="Clum A."/>
            <person name="Dos Santos R.A."/>
            <person name="Damasio A.R."/>
            <person name="Diallinas G."/>
            <person name="Emri T."/>
            <person name="Fekete E."/>
            <person name="Flipphi M."/>
            <person name="Freyberg S."/>
            <person name="Gallo A."/>
            <person name="Gournas C."/>
            <person name="Habgood R."/>
            <person name="Hainaut M."/>
            <person name="Harispe M.L."/>
            <person name="Henrissat B."/>
            <person name="Hilden K.S."/>
            <person name="Hope R."/>
            <person name="Hossain A."/>
            <person name="Karabika E."/>
            <person name="Karaffa L."/>
            <person name="Karanyi Z."/>
            <person name="Krasevec N."/>
            <person name="Kuo A."/>
            <person name="Kusch H."/>
            <person name="LaButti K."/>
            <person name="Lagendijk E.L."/>
            <person name="Lapidus A."/>
            <person name="Levasseur A."/>
            <person name="Lindquist E."/>
            <person name="Lipzen A."/>
            <person name="Logrieco A.F."/>
            <person name="MacCabe A."/>
            <person name="Maekelae M.R."/>
            <person name="Malavazi I."/>
            <person name="Melin P."/>
            <person name="Meyer V."/>
            <person name="Mielnichuk N."/>
            <person name="Miskei M."/>
            <person name="Molnar A.P."/>
            <person name="Mule G."/>
            <person name="Ngan C.Y."/>
            <person name="Orejas M."/>
            <person name="Orosz E."/>
            <person name="Ouedraogo J.P."/>
            <person name="Overkamp K.M."/>
            <person name="Park H.-S."/>
            <person name="Perrone G."/>
            <person name="Piumi F."/>
            <person name="Punt P.J."/>
            <person name="Ram A.F."/>
            <person name="Ramon A."/>
            <person name="Rauscher S."/>
            <person name="Record E."/>
            <person name="Riano-Pachon D.M."/>
            <person name="Robert V."/>
            <person name="Roehrig J."/>
            <person name="Ruller R."/>
            <person name="Salamov A."/>
            <person name="Salih N.S."/>
            <person name="Samson R.A."/>
            <person name="Sandor E."/>
            <person name="Sanguinetti M."/>
            <person name="Schuetze T."/>
            <person name="Sepcic K."/>
            <person name="Shelest E."/>
            <person name="Sherlock G."/>
            <person name="Sophianopoulou V."/>
            <person name="Squina F.M."/>
            <person name="Sun H."/>
            <person name="Susca A."/>
            <person name="Todd R.B."/>
            <person name="Tsang A."/>
            <person name="Unkles S.E."/>
            <person name="van de Wiele N."/>
            <person name="van Rossen-Uffink D."/>
            <person name="Oliveira J.V."/>
            <person name="Vesth T.C."/>
            <person name="Visser J."/>
            <person name="Yu J.-H."/>
            <person name="Zhou M."/>
            <person name="Andersen M.R."/>
            <person name="Archer D.B."/>
            <person name="Baker S.E."/>
            <person name="Benoit I."/>
            <person name="Brakhage A.A."/>
            <person name="Braus G.H."/>
            <person name="Fischer R."/>
            <person name="Frisvad J.C."/>
            <person name="Goldman G.H."/>
            <person name="Houbraken J."/>
            <person name="Oakley B."/>
            <person name="Pocsi I."/>
            <person name="Scazzocchio C."/>
            <person name="Seiboth B."/>
            <person name="vanKuyk P.A."/>
            <person name="Wortman J."/>
            <person name="Dyer P.S."/>
            <person name="Grigoriev I.V."/>
        </authorList>
    </citation>
    <scope>NUCLEOTIDE SEQUENCE [LARGE SCALE GENOMIC DNA]</scope>
    <source>
        <strain evidence="3">CBS 506.65</strain>
    </source>
</reference>
<dbReference type="Proteomes" id="UP000184188">
    <property type="component" value="Unassembled WGS sequence"/>
</dbReference>
<gene>
    <name evidence="2" type="ORF">ASPZODRAFT_170261</name>
</gene>
<keyword evidence="3" id="KW-1185">Reference proteome</keyword>
<dbReference type="CDD" id="cd02440">
    <property type="entry name" value="AdoMet_MTases"/>
    <property type="match status" value="1"/>
</dbReference>
<evidence type="ECO:0000256" key="1">
    <source>
        <dbReference type="SAM" id="MobiDB-lite"/>
    </source>
</evidence>
<accession>A0A1L9S568</accession>
<dbReference type="VEuPathDB" id="FungiDB:ASPZODRAFT_170261"/>
<dbReference type="AlphaFoldDB" id="A0A1L9S568"/>
<feature type="compositionally biased region" description="Polar residues" evidence="1">
    <location>
        <begin position="1"/>
        <end position="14"/>
    </location>
</feature>
<dbReference type="Gene3D" id="3.40.50.150">
    <property type="entry name" value="Vaccinia Virus protein VP39"/>
    <property type="match status" value="1"/>
</dbReference>
<evidence type="ECO:0008006" key="4">
    <source>
        <dbReference type="Google" id="ProtNLM"/>
    </source>
</evidence>
<dbReference type="PANTHER" id="PTHR43591">
    <property type="entry name" value="METHYLTRANSFERASE"/>
    <property type="match status" value="1"/>
</dbReference>